<evidence type="ECO:0000313" key="4">
    <source>
        <dbReference type="Proteomes" id="UP000319353"/>
    </source>
</evidence>
<evidence type="ECO:0000259" key="2">
    <source>
        <dbReference type="Pfam" id="PF13439"/>
    </source>
</evidence>
<dbReference type="InterPro" id="IPR050194">
    <property type="entry name" value="Glycosyltransferase_grp1"/>
</dbReference>
<name>A0A537L913_9BACT</name>
<protein>
    <submittedName>
        <fullName evidence="3">Glycosyltransferase family 4 protein</fullName>
    </submittedName>
</protein>
<comment type="caution">
    <text evidence="3">The sequence shown here is derived from an EMBL/GenBank/DDBJ whole genome shotgun (WGS) entry which is preliminary data.</text>
</comment>
<dbReference type="InterPro" id="IPR001296">
    <property type="entry name" value="Glyco_trans_1"/>
</dbReference>
<dbReference type="Pfam" id="PF00534">
    <property type="entry name" value="Glycos_transf_1"/>
    <property type="match status" value="1"/>
</dbReference>
<dbReference type="CDD" id="cd03801">
    <property type="entry name" value="GT4_PimA-like"/>
    <property type="match status" value="1"/>
</dbReference>
<dbReference type="GO" id="GO:0016758">
    <property type="term" value="F:hexosyltransferase activity"/>
    <property type="evidence" value="ECO:0007669"/>
    <property type="project" value="TreeGrafter"/>
</dbReference>
<keyword evidence="3" id="KW-0808">Transferase</keyword>
<reference evidence="3 4" key="1">
    <citation type="journal article" date="2019" name="Nat. Microbiol.">
        <title>Mediterranean grassland soil C-N compound turnover is dependent on rainfall and depth, and is mediated by genomically divergent microorganisms.</title>
        <authorList>
            <person name="Diamond S."/>
            <person name="Andeer P.F."/>
            <person name="Li Z."/>
            <person name="Crits-Christoph A."/>
            <person name="Burstein D."/>
            <person name="Anantharaman K."/>
            <person name="Lane K.R."/>
            <person name="Thomas B.C."/>
            <person name="Pan C."/>
            <person name="Northen T.R."/>
            <person name="Banfield J.F."/>
        </authorList>
    </citation>
    <scope>NUCLEOTIDE SEQUENCE [LARGE SCALE GENOMIC DNA]</scope>
    <source>
        <strain evidence="3">NP_4</strain>
    </source>
</reference>
<dbReference type="Proteomes" id="UP000319353">
    <property type="component" value="Unassembled WGS sequence"/>
</dbReference>
<dbReference type="PANTHER" id="PTHR45947:SF3">
    <property type="entry name" value="SULFOQUINOVOSYL TRANSFERASE SQD2"/>
    <property type="match status" value="1"/>
</dbReference>
<dbReference type="SUPFAM" id="SSF53756">
    <property type="entry name" value="UDP-Glycosyltransferase/glycogen phosphorylase"/>
    <property type="match status" value="1"/>
</dbReference>
<dbReference type="Pfam" id="PF13439">
    <property type="entry name" value="Glyco_transf_4"/>
    <property type="match status" value="1"/>
</dbReference>
<gene>
    <name evidence="3" type="ORF">E6H01_04220</name>
</gene>
<feature type="domain" description="Glycosyltransferase subfamily 4-like N-terminal" evidence="2">
    <location>
        <begin position="15"/>
        <end position="168"/>
    </location>
</feature>
<organism evidence="3 4">
    <name type="scientific">Candidatus Segetimicrobium genomatis</name>
    <dbReference type="NCBI Taxonomy" id="2569760"/>
    <lineage>
        <taxon>Bacteria</taxon>
        <taxon>Bacillati</taxon>
        <taxon>Candidatus Sysuimicrobiota</taxon>
        <taxon>Candidatus Sysuimicrobiia</taxon>
        <taxon>Candidatus Sysuimicrobiales</taxon>
        <taxon>Candidatus Segetimicrobiaceae</taxon>
        <taxon>Candidatus Segetimicrobium</taxon>
    </lineage>
</organism>
<evidence type="ECO:0000313" key="3">
    <source>
        <dbReference type="EMBL" id="TMJ04396.1"/>
    </source>
</evidence>
<dbReference type="PANTHER" id="PTHR45947">
    <property type="entry name" value="SULFOQUINOVOSYL TRANSFERASE SQD2"/>
    <property type="match status" value="1"/>
</dbReference>
<dbReference type="EMBL" id="VBAL01000043">
    <property type="protein sequence ID" value="TMJ04396.1"/>
    <property type="molecule type" value="Genomic_DNA"/>
</dbReference>
<feature type="domain" description="Glycosyl transferase family 1" evidence="1">
    <location>
        <begin position="185"/>
        <end position="347"/>
    </location>
</feature>
<dbReference type="AlphaFoldDB" id="A0A537L913"/>
<sequence length="382" mass="40948">MRVLLLTWDYPPARGGIQIWMFELARRLPDAHVTVLAPAAGDAAFDSQSGLHIRRLRGAMLGPVPWLLHLTVATTWECLTARPDLIVCGHVLTAPAALLARRVFGIPYVVFTYAYEIRRHRRRHIVSRLLRGAEIVIACSHFTRAAVLSHGVAPQRVSLLYPGVDPERFSAQPDGSGTCRDGTIPTMLSVARLTEPYKGHDTVIRALPLIKAKCPGARYVIAGGGRLRDYLAQVARSVGVEDDVVFAGEVPDDELARLYRSCDVLVQLSRESASGGGAEGFGIVCLEAAACGKPVVAGRSGGLVDAVVDGETGILVDPVDTEATVAAILSVLQNPSLAGRLGAAGRHRVLQRFTWEAMATEARRLFAQAAGQPWARSAASSS</sequence>
<accession>A0A537L913</accession>
<proteinExistence type="predicted"/>
<evidence type="ECO:0000259" key="1">
    <source>
        <dbReference type="Pfam" id="PF00534"/>
    </source>
</evidence>
<dbReference type="InterPro" id="IPR028098">
    <property type="entry name" value="Glyco_trans_4-like_N"/>
</dbReference>
<dbReference type="Gene3D" id="3.40.50.2000">
    <property type="entry name" value="Glycogen Phosphorylase B"/>
    <property type="match status" value="2"/>
</dbReference>